<evidence type="ECO:0000259" key="3">
    <source>
        <dbReference type="Pfam" id="PF00456"/>
    </source>
</evidence>
<dbReference type="CDD" id="cd02017">
    <property type="entry name" value="TPP_E1_EcPDC_like"/>
    <property type="match status" value="1"/>
</dbReference>
<feature type="domain" description="Transketolase N-terminal" evidence="3">
    <location>
        <begin position="80"/>
        <end position="303"/>
    </location>
</feature>
<keyword evidence="2" id="KW-0786">Thiamine pyrophosphate</keyword>
<dbReference type="InterPro" id="IPR035807">
    <property type="entry name" value="PDC_E1_N"/>
</dbReference>
<name>A0A382JTD4_9ZZZZ</name>
<dbReference type="PANTHER" id="PTHR43825:SF3">
    <property type="entry name" value="PYRUVATE DEHYDROGENASE E1 COMPONENT"/>
    <property type="match status" value="1"/>
</dbReference>
<evidence type="ECO:0000256" key="1">
    <source>
        <dbReference type="ARBA" id="ARBA00001964"/>
    </source>
</evidence>
<proteinExistence type="predicted"/>
<reference evidence="4" key="1">
    <citation type="submission" date="2018-05" db="EMBL/GenBank/DDBJ databases">
        <authorList>
            <person name="Lanie J.A."/>
            <person name="Ng W.-L."/>
            <person name="Kazmierczak K.M."/>
            <person name="Andrzejewski T.M."/>
            <person name="Davidsen T.M."/>
            <person name="Wayne K.J."/>
            <person name="Tettelin H."/>
            <person name="Glass J.I."/>
            <person name="Rusch D."/>
            <person name="Podicherti R."/>
            <person name="Tsui H.-C.T."/>
            <person name="Winkler M.E."/>
        </authorList>
    </citation>
    <scope>NUCLEOTIDE SEQUENCE</scope>
</reference>
<evidence type="ECO:0000256" key="2">
    <source>
        <dbReference type="ARBA" id="ARBA00023052"/>
    </source>
</evidence>
<dbReference type="Pfam" id="PF00456">
    <property type="entry name" value="Transketolase_N"/>
    <property type="match status" value="1"/>
</dbReference>
<dbReference type="EMBL" id="UINC01076192">
    <property type="protein sequence ID" value="SVC15118.1"/>
    <property type="molecule type" value="Genomic_DNA"/>
</dbReference>
<organism evidence="4">
    <name type="scientific">marine metagenome</name>
    <dbReference type="NCBI Taxonomy" id="408172"/>
    <lineage>
        <taxon>unclassified sequences</taxon>
        <taxon>metagenomes</taxon>
        <taxon>ecological metagenomes</taxon>
    </lineage>
</organism>
<dbReference type="PANTHER" id="PTHR43825">
    <property type="entry name" value="PYRUVATE DEHYDROGENASE E1 COMPONENT"/>
    <property type="match status" value="1"/>
</dbReference>
<dbReference type="InterPro" id="IPR051157">
    <property type="entry name" value="PDH/Transketolase"/>
</dbReference>
<dbReference type="SUPFAM" id="SSF52518">
    <property type="entry name" value="Thiamin diphosphate-binding fold (THDP-binding)"/>
    <property type="match status" value="1"/>
</dbReference>
<feature type="non-terminal residue" evidence="4">
    <location>
        <position position="354"/>
    </location>
</feature>
<dbReference type="Gene3D" id="3.40.50.970">
    <property type="match status" value="1"/>
</dbReference>
<dbReference type="InterPro" id="IPR029061">
    <property type="entry name" value="THDP-binding"/>
</dbReference>
<dbReference type="InterPro" id="IPR005474">
    <property type="entry name" value="Transketolase_N"/>
</dbReference>
<sequence>MTKYTDPYDSDPLETREWIEAIDDTLEEHGDKRTRFLLETLIDYAQTHGARMPFNTSTPFINTILPSQEPEYPGDRELERRIKSLVRWNAMAMVTKANSETPGIGGHISTYASAANLYEVAFQHFFKGPQYPDGSDLVFFQGHASPGIYARAFLEGRLNEEHLHNFRRELSASGGLSSYPHPYLMPDFWQFATVSMGLGPLMSIYQARFMRYMIDRDFMNDTGRKVWAFLGDGEMDEPEALGGLTLAARERLDNLVFVVNCNLQRLDGPVRGNAKVIQELEGAFRGAGWNVIKVIWGSDWDDLLENDSSGKLHQRMEEVVDGDLLKYVVEGGAYIRQHFFGKYSELLQLVKHFS</sequence>
<dbReference type="AlphaFoldDB" id="A0A382JTD4"/>
<dbReference type="FunFam" id="3.40.50.970:FF:000011">
    <property type="entry name" value="Pyruvate dehydrogenase E1 component"/>
    <property type="match status" value="1"/>
</dbReference>
<evidence type="ECO:0000313" key="4">
    <source>
        <dbReference type="EMBL" id="SVC15118.1"/>
    </source>
</evidence>
<gene>
    <name evidence="4" type="ORF">METZ01_LOCUS267972</name>
</gene>
<comment type="cofactor">
    <cofactor evidence="1">
        <name>thiamine diphosphate</name>
        <dbReference type="ChEBI" id="CHEBI:58937"/>
    </cofactor>
</comment>
<accession>A0A382JTD4</accession>
<protein>
    <recommendedName>
        <fullName evidence="3">Transketolase N-terminal domain-containing protein</fullName>
    </recommendedName>
</protein>